<dbReference type="Proteomes" id="UP000318626">
    <property type="component" value="Chromosome"/>
</dbReference>
<dbReference type="RefSeq" id="WP_144969565.1">
    <property type="nucleotide sequence ID" value="NZ_CP036289.1"/>
</dbReference>
<keyword evidence="1" id="KW-1133">Transmembrane helix</keyword>
<name>A0A518C1E4_9BACT</name>
<reference evidence="3" key="1">
    <citation type="submission" date="2019-02" db="EMBL/GenBank/DDBJ databases">
        <title>Deep-cultivation of Planctomycetes and their phenomic and genomic characterization uncovers novel biology.</title>
        <authorList>
            <person name="Wiegand S."/>
            <person name="Jogler M."/>
            <person name="Boedeker C."/>
            <person name="Pinto D."/>
            <person name="Vollmers J."/>
            <person name="Rivas-Marin E."/>
            <person name="Kohn T."/>
            <person name="Peeters S.H."/>
            <person name="Heuer A."/>
            <person name="Rast P."/>
            <person name="Oberbeckmann S."/>
            <person name="Bunk B."/>
            <person name="Jeske O."/>
            <person name="Meyerdierks A."/>
            <person name="Storesund J.E."/>
            <person name="Kallscheuer N."/>
            <person name="Luecker S."/>
            <person name="Lage O.M."/>
            <person name="Pohl T."/>
            <person name="Merkel B.J."/>
            <person name="Hornburger P."/>
            <person name="Mueller R.-W."/>
            <person name="Bruemmer F."/>
            <person name="Labrenz M."/>
            <person name="Spormann A.M."/>
            <person name="Op den Camp H."/>
            <person name="Overmann J."/>
            <person name="Amann R."/>
            <person name="Jetten M.S.M."/>
            <person name="Mascher T."/>
            <person name="Medema M.H."/>
            <person name="Devos D.P."/>
            <person name="Kaster A.-K."/>
            <person name="Ovreas L."/>
            <person name="Rohde M."/>
            <person name="Galperin M.Y."/>
            <person name="Jogler C."/>
        </authorList>
    </citation>
    <scope>NUCLEOTIDE SEQUENCE [LARGE SCALE GENOMIC DNA]</scope>
    <source>
        <strain evidence="3">Pan97</strain>
    </source>
</reference>
<protein>
    <submittedName>
        <fullName evidence="2">Uncharacterized protein</fullName>
    </submittedName>
</protein>
<feature type="transmembrane region" description="Helical" evidence="1">
    <location>
        <begin position="130"/>
        <end position="150"/>
    </location>
</feature>
<feature type="transmembrane region" description="Helical" evidence="1">
    <location>
        <begin position="96"/>
        <end position="118"/>
    </location>
</feature>
<organism evidence="2 3">
    <name type="scientific">Bremerella volcania</name>
    <dbReference type="NCBI Taxonomy" id="2527984"/>
    <lineage>
        <taxon>Bacteria</taxon>
        <taxon>Pseudomonadati</taxon>
        <taxon>Planctomycetota</taxon>
        <taxon>Planctomycetia</taxon>
        <taxon>Pirellulales</taxon>
        <taxon>Pirellulaceae</taxon>
        <taxon>Bremerella</taxon>
    </lineage>
</organism>
<dbReference type="EMBL" id="CP036289">
    <property type="protein sequence ID" value="QDU73052.1"/>
    <property type="molecule type" value="Genomic_DNA"/>
</dbReference>
<gene>
    <name evidence="2" type="ORF">Pan97_00190</name>
</gene>
<evidence type="ECO:0000313" key="2">
    <source>
        <dbReference type="EMBL" id="QDU73052.1"/>
    </source>
</evidence>
<keyword evidence="1" id="KW-0812">Transmembrane</keyword>
<evidence type="ECO:0000313" key="3">
    <source>
        <dbReference type="Proteomes" id="UP000318626"/>
    </source>
</evidence>
<feature type="transmembrane region" description="Helical" evidence="1">
    <location>
        <begin position="156"/>
        <end position="177"/>
    </location>
</feature>
<accession>A0A518C1E4</accession>
<feature type="transmembrane region" description="Helical" evidence="1">
    <location>
        <begin position="184"/>
        <end position="203"/>
    </location>
</feature>
<keyword evidence="3" id="KW-1185">Reference proteome</keyword>
<evidence type="ECO:0000256" key="1">
    <source>
        <dbReference type="SAM" id="Phobius"/>
    </source>
</evidence>
<feature type="transmembrane region" description="Helical" evidence="1">
    <location>
        <begin position="38"/>
        <end position="56"/>
    </location>
</feature>
<sequence>MDRSSILVPLLVFIGINAGVDAVVGIAVLASETHSPETVWNFLFVGLLWGQFGLCCGSRLRFAATRHYAYLGMFLIPVAAIVILLPTIFIQSNQEFIALVMLTVGFTVLFCVGPHSLVQWLSSQGLENRFTLQQMFIGTILIAFACVIVMNVQVAVGMALGVFVLALPSIIASNLLAKAVEITGYSWMMASGMFICILFTMIQPMAAPLLGMFMAQIMVLWMGGILLISIGQGSAQREVAGLPEE</sequence>
<keyword evidence="1" id="KW-0472">Membrane</keyword>
<proteinExistence type="predicted"/>
<dbReference type="OrthoDB" id="279743at2"/>
<dbReference type="KEGG" id="bvo:Pan97_00190"/>
<feature type="transmembrane region" description="Helical" evidence="1">
    <location>
        <begin position="68"/>
        <end position="90"/>
    </location>
</feature>
<feature type="transmembrane region" description="Helical" evidence="1">
    <location>
        <begin position="209"/>
        <end position="228"/>
    </location>
</feature>
<dbReference type="AlphaFoldDB" id="A0A518C1E4"/>